<keyword evidence="1" id="KW-0472">Membrane</keyword>
<proteinExistence type="predicted"/>
<dbReference type="Proteomes" id="UP000324781">
    <property type="component" value="Unassembled WGS sequence"/>
</dbReference>
<evidence type="ECO:0000256" key="1">
    <source>
        <dbReference type="SAM" id="Phobius"/>
    </source>
</evidence>
<gene>
    <name evidence="2" type="ORF">SAMN05444373_100224</name>
</gene>
<sequence>MMSIGYIALIGLLLCIATYTASFGVWTWKRKNRFGAFMIFLVAVTVVALPVYILLFREA</sequence>
<name>A0A1M6B0A4_9FIRM</name>
<dbReference type="EMBL" id="FQZP01000002">
    <property type="protein sequence ID" value="SHI42142.1"/>
    <property type="molecule type" value="Genomic_DNA"/>
</dbReference>
<dbReference type="AlphaFoldDB" id="A0A1M6B0A4"/>
<reference evidence="2 3" key="1">
    <citation type="submission" date="2016-11" db="EMBL/GenBank/DDBJ databases">
        <authorList>
            <person name="Varghese N."/>
            <person name="Submissions S."/>
        </authorList>
    </citation>
    <scope>NUCLEOTIDE SEQUENCE [LARGE SCALE GENOMIC DNA]</scope>
    <source>
        <strain evidence="2 3">DSM 19027</strain>
    </source>
</reference>
<dbReference type="RefSeq" id="WP_149677437.1">
    <property type="nucleotide sequence ID" value="NZ_DAONMB010000091.1"/>
</dbReference>
<accession>A0A1M6B0A4</accession>
<evidence type="ECO:0000313" key="3">
    <source>
        <dbReference type="Proteomes" id="UP000324781"/>
    </source>
</evidence>
<feature type="transmembrane region" description="Helical" evidence="1">
    <location>
        <begin position="6"/>
        <end position="27"/>
    </location>
</feature>
<organism evidence="2 3">
    <name type="scientific">Thermoclostridium caenicola</name>
    <dbReference type="NCBI Taxonomy" id="659425"/>
    <lineage>
        <taxon>Bacteria</taxon>
        <taxon>Bacillati</taxon>
        <taxon>Bacillota</taxon>
        <taxon>Clostridia</taxon>
        <taxon>Eubacteriales</taxon>
        <taxon>Oscillospiraceae</taxon>
        <taxon>Thermoclostridium</taxon>
    </lineage>
</organism>
<keyword evidence="1" id="KW-1133">Transmembrane helix</keyword>
<protein>
    <submittedName>
        <fullName evidence="2">Uncharacterized protein</fullName>
    </submittedName>
</protein>
<evidence type="ECO:0000313" key="2">
    <source>
        <dbReference type="EMBL" id="SHI42142.1"/>
    </source>
</evidence>
<feature type="transmembrane region" description="Helical" evidence="1">
    <location>
        <begin position="34"/>
        <end position="55"/>
    </location>
</feature>
<dbReference type="OrthoDB" id="2087837at2"/>
<keyword evidence="3" id="KW-1185">Reference proteome</keyword>
<keyword evidence="1" id="KW-0812">Transmembrane</keyword>